<dbReference type="Proteomes" id="UP000438429">
    <property type="component" value="Unassembled WGS sequence"/>
</dbReference>
<evidence type="ECO:0000313" key="2">
    <source>
        <dbReference type="EMBL" id="KAF0024206.1"/>
    </source>
</evidence>
<accession>A0A6A4RNU7</accession>
<evidence type="ECO:0000313" key="3">
    <source>
        <dbReference type="Proteomes" id="UP000438429"/>
    </source>
</evidence>
<feature type="region of interest" description="Disordered" evidence="1">
    <location>
        <begin position="50"/>
        <end position="116"/>
    </location>
</feature>
<organism evidence="2 3">
    <name type="scientific">Scophthalmus maximus</name>
    <name type="common">Turbot</name>
    <name type="synonym">Psetta maxima</name>
    <dbReference type="NCBI Taxonomy" id="52904"/>
    <lineage>
        <taxon>Eukaryota</taxon>
        <taxon>Metazoa</taxon>
        <taxon>Chordata</taxon>
        <taxon>Craniata</taxon>
        <taxon>Vertebrata</taxon>
        <taxon>Euteleostomi</taxon>
        <taxon>Actinopterygii</taxon>
        <taxon>Neopterygii</taxon>
        <taxon>Teleostei</taxon>
        <taxon>Neoteleostei</taxon>
        <taxon>Acanthomorphata</taxon>
        <taxon>Carangaria</taxon>
        <taxon>Pleuronectiformes</taxon>
        <taxon>Pleuronectoidei</taxon>
        <taxon>Scophthalmidae</taxon>
        <taxon>Scophthalmus</taxon>
    </lineage>
</organism>
<proteinExistence type="predicted"/>
<feature type="region of interest" description="Disordered" evidence="1">
    <location>
        <begin position="1"/>
        <end position="34"/>
    </location>
</feature>
<feature type="compositionally biased region" description="Basic and acidic residues" evidence="1">
    <location>
        <begin position="84"/>
        <end position="116"/>
    </location>
</feature>
<comment type="caution">
    <text evidence="2">The sequence shown here is derived from an EMBL/GenBank/DDBJ whole genome shotgun (WGS) entry which is preliminary data.</text>
</comment>
<protein>
    <submittedName>
        <fullName evidence="2">Uncharacterized protein</fullName>
    </submittedName>
</protein>
<feature type="compositionally biased region" description="Basic and acidic residues" evidence="1">
    <location>
        <begin position="64"/>
        <end position="75"/>
    </location>
</feature>
<reference evidence="2 3" key="1">
    <citation type="submission" date="2019-06" db="EMBL/GenBank/DDBJ databases">
        <title>Draft genomes of female and male turbot (Scophthalmus maximus).</title>
        <authorList>
            <person name="Xu H."/>
            <person name="Xu X.-W."/>
            <person name="Shao C."/>
            <person name="Chen S."/>
        </authorList>
    </citation>
    <scope>NUCLEOTIDE SEQUENCE [LARGE SCALE GENOMIC DNA]</scope>
    <source>
        <strain evidence="2">Ysfricsl-2016a</strain>
        <tissue evidence="2">Blood</tissue>
    </source>
</reference>
<sequence>MKNKKRSEDEAESRFARGEEQTHHTDTRRLHRDESECLLCRETGPIAAHALFDTDPPCNSVRSSVDRPADERDAPIQKCTANELSKRTNAESRLINEKIRDPPPSGDRRPSGDPPP</sequence>
<evidence type="ECO:0000256" key="1">
    <source>
        <dbReference type="SAM" id="MobiDB-lite"/>
    </source>
</evidence>
<name>A0A6A4RNU7_SCOMX</name>
<dbReference type="AlphaFoldDB" id="A0A6A4RNU7"/>
<dbReference type="EMBL" id="VEVO01000021">
    <property type="protein sequence ID" value="KAF0024206.1"/>
    <property type="molecule type" value="Genomic_DNA"/>
</dbReference>
<gene>
    <name evidence="2" type="ORF">F2P81_023008</name>
</gene>